<comment type="caution">
    <text evidence="4">The sequence shown here is derived from an EMBL/GenBank/DDBJ whole genome shotgun (WGS) entry which is preliminary data.</text>
</comment>
<feature type="transmembrane region" description="Helical" evidence="1">
    <location>
        <begin position="242"/>
        <end position="261"/>
    </location>
</feature>
<proteinExistence type="predicted"/>
<sequence length="744" mass="79625">MLYAFGPSVLRLSLFLAVTIGSIVATVTGTLRLRVPGARRPWWALLAAEIAFLGGAVLRATVPGADAMPPGPAALLPDLLVVPGYLVYAYGLIDMLRRRRAGEDDPARVDALLIGTGAALAAWAFLTGPRIGAAAVSTVPQIIAACFPMVDVLLLVIVAQLVLADGARRPALWLLGTSAGVMFVGDLLYALHEDGLSTGSPLLTLFDVLILTAFFTVGAAALHPTMRTLAEPQAVVVRNLGVVRTIGIAAVLVAPSVMAIVSPPSGGWNSVVWLALSVLLTGTIVARIVRANNSRARAERAARHRATHDALTDLPNRELLTETITRWCHRVADEGQEISLLFIDLDRFKMVNDSWGHVVGDELLCAVAGRLGAAVRSEDLVCRVGGDEFVILTAAPSQSTFVESLAKRLLTDFAAPFILSVGSVIITPSIGVARSDGATEALELIRDADTAMYKAKRSGRNGYAFFDRTLHEQVRIRVDLEQALRGALDRGELSVHYQPIVDLATDELSGFEALMRWNHPELGTVSPLEFIPIAEDTGLIVESGAWLLEEAAAQLVRWRAQRPAGLPELHISVNISVRQLRDAALVGVVRGVLDRTGLPASALWLEITESGVMEDPEGVLADLRALRDLGVTLCIDDFGTGYSSLSYLRFIPAGIVKIDRSFLAGVGAGSANEAIVRAVVAMAHTLGQEVVAEGVETLVQRDWLREHGCDRAQGWLYGAPRPAKAQLLWMDRSVSMLHLGGLPS</sequence>
<dbReference type="Gene3D" id="3.20.20.450">
    <property type="entry name" value="EAL domain"/>
    <property type="match status" value="1"/>
</dbReference>
<dbReference type="InterPro" id="IPR001633">
    <property type="entry name" value="EAL_dom"/>
</dbReference>
<dbReference type="Gene3D" id="3.30.70.270">
    <property type="match status" value="1"/>
</dbReference>
<dbReference type="PANTHER" id="PTHR44757:SF2">
    <property type="entry name" value="BIOFILM ARCHITECTURE MAINTENANCE PROTEIN MBAA"/>
    <property type="match status" value="1"/>
</dbReference>
<accession>A0A8J3LNG9</accession>
<keyword evidence="1" id="KW-0812">Transmembrane</keyword>
<gene>
    <name evidence="4" type="ORF">Pfl04_47920</name>
</gene>
<dbReference type="SMART" id="SM00267">
    <property type="entry name" value="GGDEF"/>
    <property type="match status" value="1"/>
</dbReference>
<feature type="transmembrane region" description="Helical" evidence="1">
    <location>
        <begin position="142"/>
        <end position="164"/>
    </location>
</feature>
<organism evidence="4 5">
    <name type="scientific">Planosporangium flavigriseum</name>
    <dbReference type="NCBI Taxonomy" id="373681"/>
    <lineage>
        <taxon>Bacteria</taxon>
        <taxon>Bacillati</taxon>
        <taxon>Actinomycetota</taxon>
        <taxon>Actinomycetes</taxon>
        <taxon>Micromonosporales</taxon>
        <taxon>Micromonosporaceae</taxon>
        <taxon>Planosporangium</taxon>
    </lineage>
</organism>
<feature type="transmembrane region" description="Helical" evidence="1">
    <location>
        <begin position="113"/>
        <end position="136"/>
    </location>
</feature>
<dbReference type="InterPro" id="IPR029787">
    <property type="entry name" value="Nucleotide_cyclase"/>
</dbReference>
<dbReference type="CDD" id="cd01948">
    <property type="entry name" value="EAL"/>
    <property type="match status" value="1"/>
</dbReference>
<evidence type="ECO:0000313" key="5">
    <source>
        <dbReference type="Proteomes" id="UP000653674"/>
    </source>
</evidence>
<dbReference type="InterPro" id="IPR000160">
    <property type="entry name" value="GGDEF_dom"/>
</dbReference>
<dbReference type="SMART" id="SM00052">
    <property type="entry name" value="EAL"/>
    <property type="match status" value="1"/>
</dbReference>
<protein>
    <recommendedName>
        <fullName evidence="6">Diguanylate cyclase (GGDEF) domain-containing protein</fullName>
    </recommendedName>
</protein>
<evidence type="ECO:0000259" key="3">
    <source>
        <dbReference type="PROSITE" id="PS50887"/>
    </source>
</evidence>
<evidence type="ECO:0000256" key="1">
    <source>
        <dbReference type="SAM" id="Phobius"/>
    </source>
</evidence>
<evidence type="ECO:0000313" key="4">
    <source>
        <dbReference type="EMBL" id="GIG76388.1"/>
    </source>
</evidence>
<dbReference type="FunFam" id="3.30.70.270:FF:000001">
    <property type="entry name" value="Diguanylate cyclase domain protein"/>
    <property type="match status" value="1"/>
</dbReference>
<keyword evidence="1" id="KW-0472">Membrane</keyword>
<keyword evidence="1" id="KW-1133">Transmembrane helix</keyword>
<dbReference type="InterPro" id="IPR035919">
    <property type="entry name" value="EAL_sf"/>
</dbReference>
<feature type="transmembrane region" description="Helical" evidence="1">
    <location>
        <begin position="12"/>
        <end position="31"/>
    </location>
</feature>
<feature type="transmembrane region" description="Helical" evidence="1">
    <location>
        <begin position="43"/>
        <end position="62"/>
    </location>
</feature>
<dbReference type="InterPro" id="IPR043128">
    <property type="entry name" value="Rev_trsase/Diguanyl_cyclase"/>
</dbReference>
<dbReference type="PANTHER" id="PTHR44757">
    <property type="entry name" value="DIGUANYLATE CYCLASE DGCP"/>
    <property type="match status" value="1"/>
</dbReference>
<feature type="transmembrane region" description="Helical" evidence="1">
    <location>
        <begin position="171"/>
        <end position="191"/>
    </location>
</feature>
<dbReference type="SUPFAM" id="SSF55073">
    <property type="entry name" value="Nucleotide cyclase"/>
    <property type="match status" value="1"/>
</dbReference>
<feature type="domain" description="GGDEF" evidence="3">
    <location>
        <begin position="336"/>
        <end position="468"/>
    </location>
</feature>
<dbReference type="PROSITE" id="PS50883">
    <property type="entry name" value="EAL"/>
    <property type="match status" value="1"/>
</dbReference>
<name>A0A8J3LNG9_9ACTN</name>
<feature type="domain" description="EAL" evidence="2">
    <location>
        <begin position="477"/>
        <end position="734"/>
    </location>
</feature>
<evidence type="ECO:0000259" key="2">
    <source>
        <dbReference type="PROSITE" id="PS50883"/>
    </source>
</evidence>
<dbReference type="InterPro" id="IPR052155">
    <property type="entry name" value="Biofilm_reg_signaling"/>
</dbReference>
<feature type="transmembrane region" description="Helical" evidence="1">
    <location>
        <begin position="267"/>
        <end position="289"/>
    </location>
</feature>
<dbReference type="AlphaFoldDB" id="A0A8J3LNG9"/>
<feature type="transmembrane region" description="Helical" evidence="1">
    <location>
        <begin position="74"/>
        <end position="93"/>
    </location>
</feature>
<dbReference type="NCBIfam" id="TIGR00254">
    <property type="entry name" value="GGDEF"/>
    <property type="match status" value="1"/>
</dbReference>
<reference evidence="4" key="1">
    <citation type="submission" date="2021-01" db="EMBL/GenBank/DDBJ databases">
        <title>Whole genome shotgun sequence of Planosporangium flavigriseum NBRC 105377.</title>
        <authorList>
            <person name="Komaki H."/>
            <person name="Tamura T."/>
        </authorList>
    </citation>
    <scope>NUCLEOTIDE SEQUENCE</scope>
    <source>
        <strain evidence="4">NBRC 105377</strain>
    </source>
</reference>
<evidence type="ECO:0008006" key="6">
    <source>
        <dbReference type="Google" id="ProtNLM"/>
    </source>
</evidence>
<dbReference type="Proteomes" id="UP000653674">
    <property type="component" value="Unassembled WGS sequence"/>
</dbReference>
<dbReference type="EMBL" id="BONU01000053">
    <property type="protein sequence ID" value="GIG76388.1"/>
    <property type="molecule type" value="Genomic_DNA"/>
</dbReference>
<dbReference type="CDD" id="cd01949">
    <property type="entry name" value="GGDEF"/>
    <property type="match status" value="1"/>
</dbReference>
<dbReference type="Pfam" id="PF00563">
    <property type="entry name" value="EAL"/>
    <property type="match status" value="1"/>
</dbReference>
<keyword evidence="5" id="KW-1185">Reference proteome</keyword>
<dbReference type="Pfam" id="PF00990">
    <property type="entry name" value="GGDEF"/>
    <property type="match status" value="1"/>
</dbReference>
<feature type="transmembrane region" description="Helical" evidence="1">
    <location>
        <begin position="203"/>
        <end position="222"/>
    </location>
</feature>
<dbReference type="PROSITE" id="PS50887">
    <property type="entry name" value="GGDEF"/>
    <property type="match status" value="1"/>
</dbReference>
<dbReference type="SUPFAM" id="SSF141868">
    <property type="entry name" value="EAL domain-like"/>
    <property type="match status" value="1"/>
</dbReference>